<dbReference type="GO" id="GO:0006011">
    <property type="term" value="P:UDP-alpha-D-glucose metabolic process"/>
    <property type="evidence" value="ECO:0007669"/>
    <property type="project" value="InterPro"/>
</dbReference>
<keyword evidence="5 7" id="KW-0472">Membrane</keyword>
<dbReference type="KEGG" id="theu:HPC62_22745"/>
<protein>
    <submittedName>
        <fullName evidence="8">Cellulose biosynthesis cyclic di-GMP-binding regulatory protein BcsB</fullName>
    </submittedName>
</protein>
<dbReference type="AlphaFoldDB" id="A0A6M8BB93"/>
<dbReference type="PANTHER" id="PTHR39083:SF1">
    <property type="entry name" value="CYCLIC DI-GMP-BINDING PROTEIN"/>
    <property type="match status" value="1"/>
</dbReference>
<keyword evidence="2" id="KW-1003">Cell membrane</keyword>
<dbReference type="PANTHER" id="PTHR39083">
    <property type="entry name" value="CYCLIC DI-GMP-BINDING PROTEIN"/>
    <property type="match status" value="1"/>
</dbReference>
<keyword evidence="9" id="KW-1185">Reference proteome</keyword>
<evidence type="ECO:0000313" key="8">
    <source>
        <dbReference type="EMBL" id="QKD84629.1"/>
    </source>
</evidence>
<proteinExistence type="predicted"/>
<dbReference type="GO" id="GO:0005886">
    <property type="term" value="C:plasma membrane"/>
    <property type="evidence" value="ECO:0007669"/>
    <property type="project" value="UniProtKB-SubCell"/>
</dbReference>
<dbReference type="Gene3D" id="2.60.120.260">
    <property type="entry name" value="Galactose-binding domain-like"/>
    <property type="match status" value="2"/>
</dbReference>
<keyword evidence="4 7" id="KW-1133">Transmembrane helix</keyword>
<accession>A0A6M8BB93</accession>
<sequence length="807" mass="88326">MGLGAGLSLLPSASAQTSVQQRENTLIRELSLPNRPATPPNFQPAPRPAPAVRRAAPAQPPSQPSRPAARPAAPASPTRPAATPQPANPPAATASPAAPKPEPTYQHVIEFNRSPVVGNRLRMEGVYPTARLGFNRPRQWDVKTAKLVLRFQHSPSLLSDRSSLTVRVNDTSVGSVPLNRPNSQIGQVVFEVPSNLIQDYNEISILAEQQTNEDCTVATDPTLWTEILPDSKVILDYALESVPLDFSRYPFPFIDTLSLDTNQITYLRPRAYSDTWLNAAAIFQAEAGRIVDFRPLNTRLVGSLDNLQWNDRVVILGTPAEQPVLSDLSLPLPIRNGQLLDGNNTPLPGDTGVLMLTTLEDNGLPVLVATGNSAAGVQKAVQFLVQTKEAQIGTGQVLTVTNLVNEPSPAPREWPGYLPTRNSFTLRDLTTLGGQNFEDITVHGTNAPPIEIPFRALPDDRFSRGSRMRVDYSYSAQVDPRTSTVEVRLDDVTIGSKRLNSARGGRDSLDVDLPAALIQPDSQLNVVFNLNPRSAEVCGLSRDQSLWGTLHGDTDFNLKRDIFTRMPDLRLLQFGYPFTAPQDLSETAFVVPSAPRDADVRTMLAVSERLGRLSRANSVNLQVYTGGNLPAEARGMNLVGIGTRDRFPLPEVMESGGFELRNLFSRGWRGSRVQALPDGQGVVKLMVSPNNGDRAVLAITGQSEQGLTDAAEVFKRDPLFSQLNGDTVLISRNKPNPSPNDPYAYKLDILREEPLQQVQRTGFLSRISIFIQDNWFLLPTGILLISLLLYGISQLYVNRLAKSGEVK</sequence>
<reference evidence="8 9" key="1">
    <citation type="submission" date="2020-05" db="EMBL/GenBank/DDBJ databases">
        <title>Complete genome sequence of of a novel Thermoleptolyngbya strain isolated from hot springs of Ganzi, Sichuan China.</title>
        <authorList>
            <person name="Tang J."/>
            <person name="Daroch M."/>
            <person name="Li L."/>
            <person name="Waleron K."/>
            <person name="Waleron M."/>
            <person name="Waleron M."/>
        </authorList>
    </citation>
    <scope>NUCLEOTIDE SEQUENCE [LARGE SCALE GENOMIC DNA]</scope>
    <source>
        <strain evidence="8 9">PKUAC-SCTA183</strain>
    </source>
</reference>
<evidence type="ECO:0000256" key="3">
    <source>
        <dbReference type="ARBA" id="ARBA00022692"/>
    </source>
</evidence>
<evidence type="ECO:0000256" key="4">
    <source>
        <dbReference type="ARBA" id="ARBA00022989"/>
    </source>
</evidence>
<organism evidence="8 9">
    <name type="scientific">Thermoleptolyngbya sichuanensis A183</name>
    <dbReference type="NCBI Taxonomy" id="2737172"/>
    <lineage>
        <taxon>Bacteria</taxon>
        <taxon>Bacillati</taxon>
        <taxon>Cyanobacteriota</taxon>
        <taxon>Cyanophyceae</taxon>
        <taxon>Oculatellales</taxon>
        <taxon>Oculatellaceae</taxon>
        <taxon>Thermoleptolyngbya</taxon>
        <taxon>Thermoleptolyngbya sichuanensis</taxon>
    </lineage>
</organism>
<feature type="transmembrane region" description="Helical" evidence="7">
    <location>
        <begin position="775"/>
        <end position="797"/>
    </location>
</feature>
<evidence type="ECO:0000256" key="1">
    <source>
        <dbReference type="ARBA" id="ARBA00004162"/>
    </source>
</evidence>
<gene>
    <name evidence="8" type="ORF">HPC62_22745</name>
</gene>
<keyword evidence="3 7" id="KW-0812">Transmembrane</keyword>
<comment type="subcellular location">
    <subcellularLocation>
        <location evidence="1">Cell membrane</location>
        <topology evidence="1">Single-pass membrane protein</topology>
    </subcellularLocation>
</comment>
<feature type="compositionally biased region" description="Low complexity" evidence="6">
    <location>
        <begin position="65"/>
        <end position="97"/>
    </location>
</feature>
<evidence type="ECO:0000256" key="2">
    <source>
        <dbReference type="ARBA" id="ARBA00022475"/>
    </source>
</evidence>
<evidence type="ECO:0000313" key="9">
    <source>
        <dbReference type="Proteomes" id="UP000505210"/>
    </source>
</evidence>
<evidence type="ECO:0000256" key="6">
    <source>
        <dbReference type="SAM" id="MobiDB-lite"/>
    </source>
</evidence>
<feature type="compositionally biased region" description="Pro residues" evidence="6">
    <location>
        <begin position="36"/>
        <end position="49"/>
    </location>
</feature>
<dbReference type="Proteomes" id="UP000505210">
    <property type="component" value="Chromosome"/>
</dbReference>
<name>A0A6M8BB93_9CYAN</name>
<evidence type="ECO:0000256" key="5">
    <source>
        <dbReference type="ARBA" id="ARBA00023136"/>
    </source>
</evidence>
<dbReference type="InterPro" id="IPR018513">
    <property type="entry name" value="Cell_synthase_bac"/>
</dbReference>
<feature type="compositionally biased region" description="Low complexity" evidence="6">
    <location>
        <begin position="1"/>
        <end position="15"/>
    </location>
</feature>
<evidence type="ECO:0000256" key="7">
    <source>
        <dbReference type="SAM" id="Phobius"/>
    </source>
</evidence>
<feature type="region of interest" description="Disordered" evidence="6">
    <location>
        <begin position="1"/>
        <end position="102"/>
    </location>
</feature>
<dbReference type="EMBL" id="CP053661">
    <property type="protein sequence ID" value="QKD84629.1"/>
    <property type="molecule type" value="Genomic_DNA"/>
</dbReference>
<dbReference type="Pfam" id="PF03170">
    <property type="entry name" value="BcsB"/>
    <property type="match status" value="1"/>
</dbReference>